<keyword evidence="8 9" id="KW-0472">Membrane</keyword>
<evidence type="ECO:0000256" key="3">
    <source>
        <dbReference type="ARBA" id="ARBA00022448"/>
    </source>
</evidence>
<evidence type="ECO:0000256" key="8">
    <source>
        <dbReference type="ARBA" id="ARBA00023136"/>
    </source>
</evidence>
<dbReference type="RefSeq" id="WP_158343680.1">
    <property type="nucleotide sequence ID" value="NZ_CP034861.1"/>
</dbReference>
<dbReference type="GO" id="GO:0009306">
    <property type="term" value="P:protein secretion"/>
    <property type="evidence" value="ECO:0007669"/>
    <property type="project" value="UniProtKB-UniRule"/>
</dbReference>
<proteinExistence type="inferred from homology"/>
<dbReference type="Pfam" id="PF03840">
    <property type="entry name" value="SecG"/>
    <property type="match status" value="1"/>
</dbReference>
<dbReference type="NCBIfam" id="TIGR00810">
    <property type="entry name" value="secG"/>
    <property type="match status" value="1"/>
</dbReference>
<comment type="similarity">
    <text evidence="2 9">Belongs to the SecG family.</text>
</comment>
<evidence type="ECO:0000313" key="11">
    <source>
        <dbReference type="Proteomes" id="UP000298673"/>
    </source>
</evidence>
<keyword evidence="9" id="KW-1003">Cell membrane</keyword>
<comment type="caution">
    <text evidence="9">Lacks conserved residue(s) required for the propagation of feature annotation.</text>
</comment>
<dbReference type="PRINTS" id="PR01651">
    <property type="entry name" value="SECGEXPORT"/>
</dbReference>
<keyword evidence="3 9" id="KW-0813">Transport</keyword>
<evidence type="ECO:0000256" key="2">
    <source>
        <dbReference type="ARBA" id="ARBA00008445"/>
    </source>
</evidence>
<comment type="subcellular location">
    <subcellularLocation>
        <location evidence="9">Cell membrane</location>
        <topology evidence="9">Multi-pass membrane protein</topology>
    </subcellularLocation>
    <subcellularLocation>
        <location evidence="1">Membrane</location>
        <topology evidence="1">Multi-pass membrane protein</topology>
    </subcellularLocation>
</comment>
<evidence type="ECO:0000256" key="7">
    <source>
        <dbReference type="ARBA" id="ARBA00023010"/>
    </source>
</evidence>
<dbReference type="OrthoDB" id="6554596at2"/>
<keyword evidence="5 9" id="KW-0653">Protein transport</keyword>
<evidence type="ECO:0000313" key="10">
    <source>
        <dbReference type="EMBL" id="QCI24438.1"/>
    </source>
</evidence>
<sequence length="108" mass="12325">MYLCFLVFFIFISFSLISFILLQPGKSLNNTVHLNSKNNINLFKSFGRGNLITNIISVLSCLFLITSIVLCNINNSTTNLDFLKNDHKKNILNNLLSDKKEQISEIPR</sequence>
<keyword evidence="6 9" id="KW-1133">Transmembrane helix</keyword>
<organism evidence="10 11">
    <name type="scientific">Buchnera aphidicola</name>
    <name type="common">Muscaphis stroyani</name>
    <dbReference type="NCBI Taxonomy" id="1241869"/>
    <lineage>
        <taxon>Bacteria</taxon>
        <taxon>Pseudomonadati</taxon>
        <taxon>Pseudomonadota</taxon>
        <taxon>Gammaproteobacteria</taxon>
        <taxon>Enterobacterales</taxon>
        <taxon>Erwiniaceae</taxon>
        <taxon>Buchnera</taxon>
    </lineage>
</organism>
<evidence type="ECO:0000256" key="1">
    <source>
        <dbReference type="ARBA" id="ARBA00004141"/>
    </source>
</evidence>
<keyword evidence="7 9" id="KW-0811">Translocation</keyword>
<protein>
    <recommendedName>
        <fullName evidence="9">Protein-export membrane protein SecG</fullName>
    </recommendedName>
</protein>
<keyword evidence="4 9" id="KW-0812">Transmembrane</keyword>
<evidence type="ECO:0000256" key="6">
    <source>
        <dbReference type="ARBA" id="ARBA00022989"/>
    </source>
</evidence>
<dbReference type="Proteomes" id="UP000298673">
    <property type="component" value="Chromosome"/>
</dbReference>
<dbReference type="InterPro" id="IPR004692">
    <property type="entry name" value="SecG"/>
</dbReference>
<dbReference type="AlphaFoldDB" id="A0A4D6YF70"/>
<gene>
    <name evidence="10" type="primary">secG</name>
    <name evidence="10" type="ORF">D9V75_01830</name>
</gene>
<accession>A0A4D6YF70</accession>
<dbReference type="GO" id="GO:0005886">
    <property type="term" value="C:plasma membrane"/>
    <property type="evidence" value="ECO:0007669"/>
    <property type="project" value="UniProtKB-SubCell"/>
</dbReference>
<dbReference type="GO" id="GO:0015450">
    <property type="term" value="F:protein-transporting ATPase activity"/>
    <property type="evidence" value="ECO:0007669"/>
    <property type="project" value="UniProtKB-UniRule"/>
</dbReference>
<evidence type="ECO:0000256" key="9">
    <source>
        <dbReference type="RuleBase" id="RU365087"/>
    </source>
</evidence>
<evidence type="ECO:0000256" key="5">
    <source>
        <dbReference type="ARBA" id="ARBA00022927"/>
    </source>
</evidence>
<dbReference type="EMBL" id="CP034861">
    <property type="protein sequence ID" value="QCI24438.1"/>
    <property type="molecule type" value="Genomic_DNA"/>
</dbReference>
<comment type="function">
    <text evidence="9">Involved in protein export. Participates in an early event of protein translocation.</text>
</comment>
<evidence type="ECO:0000256" key="4">
    <source>
        <dbReference type="ARBA" id="ARBA00022692"/>
    </source>
</evidence>
<feature type="transmembrane region" description="Helical" evidence="9">
    <location>
        <begin position="51"/>
        <end position="73"/>
    </location>
</feature>
<reference evidence="10 11" key="2">
    <citation type="submission" date="2019-05" db="EMBL/GenBank/DDBJ databases">
        <title>Genome evolution of the obligate endosymbiont Buchnera aphidicola.</title>
        <authorList>
            <person name="Moran N.A."/>
        </authorList>
    </citation>
    <scope>NUCLEOTIDE SEQUENCE [LARGE SCALE GENOMIC DNA]</scope>
    <source>
        <strain evidence="10 11">Mst</strain>
    </source>
</reference>
<reference evidence="10 11" key="1">
    <citation type="submission" date="2018-12" db="EMBL/GenBank/DDBJ databases">
        <authorList>
            <person name="Chong R.A."/>
        </authorList>
    </citation>
    <scope>NUCLEOTIDE SEQUENCE [LARGE SCALE GENOMIC DNA]</scope>
    <source>
        <strain evidence="10 11">Mst</strain>
    </source>
</reference>
<name>A0A4D6YF70_9GAMM</name>